<evidence type="ECO:0000313" key="3">
    <source>
        <dbReference type="Proteomes" id="UP000247702"/>
    </source>
</evidence>
<name>A0A2Z6SEC4_9GLOM</name>
<dbReference type="AlphaFoldDB" id="A0A2Z6SEC4"/>
<protein>
    <submittedName>
        <fullName evidence="1">Uncharacterized protein</fullName>
    </submittedName>
</protein>
<evidence type="ECO:0000313" key="1">
    <source>
        <dbReference type="EMBL" id="GBC10035.1"/>
    </source>
</evidence>
<dbReference type="Proteomes" id="UP000247702">
    <property type="component" value="Unassembled WGS sequence"/>
</dbReference>
<reference evidence="2" key="2">
    <citation type="submission" date="2019-10" db="EMBL/GenBank/DDBJ databases">
        <title>Conservation and host-specific expression of non-tandemly repeated heterogenous ribosome RNA gene in arbuscular mycorrhizal fungi.</title>
        <authorList>
            <person name="Maeda T."/>
            <person name="Kobayashi Y."/>
            <person name="Nakagawa T."/>
            <person name="Ezawa T."/>
            <person name="Yamaguchi K."/>
            <person name="Bino T."/>
            <person name="Nishimoto Y."/>
            <person name="Shigenobu S."/>
            <person name="Kawaguchi M."/>
        </authorList>
    </citation>
    <scope>NUCLEOTIDE SEQUENCE</scope>
    <source>
        <strain evidence="2">HR1</strain>
    </source>
</reference>
<comment type="caution">
    <text evidence="1">The sequence shown here is derived from an EMBL/GenBank/DDBJ whole genome shotgun (WGS) entry which is preliminary data.</text>
</comment>
<dbReference type="EMBL" id="BEXD01004348">
    <property type="protein sequence ID" value="GBC10035.1"/>
    <property type="molecule type" value="Genomic_DNA"/>
</dbReference>
<organism evidence="1 3">
    <name type="scientific">Rhizophagus clarus</name>
    <dbReference type="NCBI Taxonomy" id="94130"/>
    <lineage>
        <taxon>Eukaryota</taxon>
        <taxon>Fungi</taxon>
        <taxon>Fungi incertae sedis</taxon>
        <taxon>Mucoromycota</taxon>
        <taxon>Glomeromycotina</taxon>
        <taxon>Glomeromycetes</taxon>
        <taxon>Glomerales</taxon>
        <taxon>Glomeraceae</taxon>
        <taxon>Rhizophagus</taxon>
    </lineage>
</organism>
<sequence>MEVNMGSETETSRNPLGLGIYRNLVSGCASISRIPNPEFLPNLPPKPYIPKYNRNLRINHVIFILT</sequence>
<evidence type="ECO:0000313" key="2">
    <source>
        <dbReference type="EMBL" id="GES91158.1"/>
    </source>
</evidence>
<proteinExistence type="predicted"/>
<dbReference type="EMBL" id="BLAL01000197">
    <property type="protein sequence ID" value="GES91158.1"/>
    <property type="molecule type" value="Genomic_DNA"/>
</dbReference>
<dbReference type="Proteomes" id="UP000615446">
    <property type="component" value="Unassembled WGS sequence"/>
</dbReference>
<accession>A0A2Z6SEC4</accession>
<reference evidence="1 3" key="1">
    <citation type="submission" date="2017-11" db="EMBL/GenBank/DDBJ databases">
        <title>The genome of Rhizophagus clarus HR1 reveals common genetic basis of auxotrophy among arbuscular mycorrhizal fungi.</title>
        <authorList>
            <person name="Kobayashi Y."/>
        </authorList>
    </citation>
    <scope>NUCLEOTIDE SEQUENCE [LARGE SCALE GENOMIC DNA]</scope>
    <source>
        <strain evidence="1 3">HR1</strain>
    </source>
</reference>
<keyword evidence="3" id="KW-1185">Reference proteome</keyword>
<gene>
    <name evidence="2" type="ORF">RCL2_001799200</name>
    <name evidence="1" type="ORF">RclHR1_00930013</name>
</gene>